<accession>A0ABR7ZZN1</accession>
<organism evidence="2 3">
    <name type="scientific">Pseudanabaena mucicola FACHB-723</name>
    <dbReference type="NCBI Taxonomy" id="2692860"/>
    <lineage>
        <taxon>Bacteria</taxon>
        <taxon>Bacillati</taxon>
        <taxon>Cyanobacteriota</taxon>
        <taxon>Cyanophyceae</taxon>
        <taxon>Pseudanabaenales</taxon>
        <taxon>Pseudanabaenaceae</taxon>
        <taxon>Pseudanabaena</taxon>
    </lineage>
</organism>
<feature type="region of interest" description="Disordered" evidence="1">
    <location>
        <begin position="72"/>
        <end position="92"/>
    </location>
</feature>
<name>A0ABR7ZZN1_9CYAN</name>
<protein>
    <submittedName>
        <fullName evidence="2">Uncharacterized protein</fullName>
    </submittedName>
</protein>
<keyword evidence="3" id="KW-1185">Reference proteome</keyword>
<gene>
    <name evidence="2" type="ORF">H6F41_14005</name>
</gene>
<dbReference type="EMBL" id="JACJQB010000033">
    <property type="protein sequence ID" value="MBD2189254.1"/>
    <property type="molecule type" value="Genomic_DNA"/>
</dbReference>
<comment type="caution">
    <text evidence="2">The sequence shown here is derived from an EMBL/GenBank/DDBJ whole genome shotgun (WGS) entry which is preliminary data.</text>
</comment>
<dbReference type="Proteomes" id="UP000642094">
    <property type="component" value="Unassembled WGS sequence"/>
</dbReference>
<sequence>MALFGLFGKKDKKDDAENNESAYFLDQDSAKTFGNIDYMRTPKAVKKTFPTIRGVKGAEIVEVISATEKVEGSESETKMSQSSEVISQPTFEPRQINSRVDSSMDIFLNMAKDIKKK</sequence>
<evidence type="ECO:0000313" key="3">
    <source>
        <dbReference type="Proteomes" id="UP000642094"/>
    </source>
</evidence>
<evidence type="ECO:0000256" key="1">
    <source>
        <dbReference type="SAM" id="MobiDB-lite"/>
    </source>
</evidence>
<proteinExistence type="predicted"/>
<feature type="compositionally biased region" description="Polar residues" evidence="1">
    <location>
        <begin position="78"/>
        <end position="92"/>
    </location>
</feature>
<evidence type="ECO:0000313" key="2">
    <source>
        <dbReference type="EMBL" id="MBD2189254.1"/>
    </source>
</evidence>
<dbReference type="RefSeq" id="WP_190404084.1">
    <property type="nucleotide sequence ID" value="NZ_JACJQB010000033.1"/>
</dbReference>
<reference evidence="2 3" key="1">
    <citation type="journal article" date="2020" name="ISME J.">
        <title>Comparative genomics reveals insights into cyanobacterial evolution and habitat adaptation.</title>
        <authorList>
            <person name="Chen M.Y."/>
            <person name="Teng W.K."/>
            <person name="Zhao L."/>
            <person name="Hu C.X."/>
            <person name="Zhou Y.K."/>
            <person name="Han B.P."/>
            <person name="Song L.R."/>
            <person name="Shu W.S."/>
        </authorList>
    </citation>
    <scope>NUCLEOTIDE SEQUENCE [LARGE SCALE GENOMIC DNA]</scope>
    <source>
        <strain evidence="2 3">FACHB-723</strain>
    </source>
</reference>